<feature type="transmembrane region" description="Helical" evidence="6">
    <location>
        <begin position="398"/>
        <end position="418"/>
    </location>
</feature>
<dbReference type="InParanoid" id="A0A4R2PF23"/>
<gene>
    <name evidence="7" type="ORF">EV659_10637</name>
</gene>
<dbReference type="SUPFAM" id="SSF161070">
    <property type="entry name" value="SNF-like"/>
    <property type="match status" value="1"/>
</dbReference>
<evidence type="ECO:0000313" key="8">
    <source>
        <dbReference type="Proteomes" id="UP000295399"/>
    </source>
</evidence>
<evidence type="ECO:0000256" key="4">
    <source>
        <dbReference type="ARBA" id="ARBA00022989"/>
    </source>
</evidence>
<feature type="transmembrane region" description="Helical" evidence="6">
    <location>
        <begin position="47"/>
        <end position="71"/>
    </location>
</feature>
<comment type="caution">
    <text evidence="7">The sequence shown here is derived from an EMBL/GenBank/DDBJ whole genome shotgun (WGS) entry which is preliminary data.</text>
</comment>
<feature type="transmembrane region" description="Helical" evidence="6">
    <location>
        <begin position="18"/>
        <end position="41"/>
    </location>
</feature>
<dbReference type="AlphaFoldDB" id="A0A4R2PF23"/>
<sequence>MPQGAAAPKPVETFSNRLAFVFAAMGAAVGLGNVWQFPYIVGENGGAAFVLVYLAALALVAAPIFVAETMLGRHGAASPPEALRRVAREAGVSARGAGIVGWAGLIASILVLSFYSVIAGWTLAYALKAAGGAFVGQDTAGIVALFDALRADPLEMALWHTLFMGLTVAIVRRGVRGGIEWAASWMMPALIALLVILVVYGALFGEFTRTVAWMFRPDWSALTPGIVLSAIGTAFFSLGVGVGAVMIYGAYLGREVSLPRASAMVVGADTAVALLAGFAVFPVVFQQGLDPAAGPGLLFVTLPNAFADMVAGRWVGVLFFVFMALAALTSALALMSPTVARLEERGLSRSAATGVVGLAIWLAGFATLLSFNLLSDFRPLAALGFADMRLFELIRDTILNLLLPLGGVAFALAAGWLLPEPVRAAEFGGRRRVYLAWRFAVRYVAPVGVLAVFASFIL</sequence>
<keyword evidence="4 6" id="KW-1133">Transmembrane helix</keyword>
<evidence type="ECO:0000256" key="6">
    <source>
        <dbReference type="SAM" id="Phobius"/>
    </source>
</evidence>
<feature type="transmembrane region" description="Helical" evidence="6">
    <location>
        <begin position="187"/>
        <end position="205"/>
    </location>
</feature>
<keyword evidence="3 6" id="KW-0812">Transmembrane</keyword>
<evidence type="ECO:0000256" key="5">
    <source>
        <dbReference type="ARBA" id="ARBA00023136"/>
    </source>
</evidence>
<feature type="transmembrane region" description="Helical" evidence="6">
    <location>
        <begin position="355"/>
        <end position="374"/>
    </location>
</feature>
<dbReference type="RefSeq" id="WP_132708546.1">
    <property type="nucleotide sequence ID" value="NZ_JACIGF010000006.1"/>
</dbReference>
<dbReference type="PROSITE" id="PS50267">
    <property type="entry name" value="NA_NEUROTRAN_SYMP_3"/>
    <property type="match status" value="1"/>
</dbReference>
<feature type="transmembrane region" description="Helical" evidence="6">
    <location>
        <begin position="263"/>
        <end position="285"/>
    </location>
</feature>
<feature type="transmembrane region" description="Helical" evidence="6">
    <location>
        <begin position="314"/>
        <end position="334"/>
    </location>
</feature>
<feature type="transmembrane region" description="Helical" evidence="6">
    <location>
        <begin position="157"/>
        <end position="175"/>
    </location>
</feature>
<dbReference type="Proteomes" id="UP000295399">
    <property type="component" value="Unassembled WGS sequence"/>
</dbReference>
<accession>A0A4R2PF23</accession>
<comment type="subcellular location">
    <subcellularLocation>
        <location evidence="1">Membrane</location>
        <topology evidence="1">Multi-pass membrane protein</topology>
    </subcellularLocation>
</comment>
<dbReference type="InterPro" id="IPR047218">
    <property type="entry name" value="YocR/YhdH-like"/>
</dbReference>
<evidence type="ECO:0000256" key="1">
    <source>
        <dbReference type="ARBA" id="ARBA00004141"/>
    </source>
</evidence>
<name>A0A4R2PF23_RHOSA</name>
<dbReference type="CDD" id="cd10336">
    <property type="entry name" value="SLC6sbd_Tyt1-Like"/>
    <property type="match status" value="1"/>
</dbReference>
<feature type="transmembrane region" description="Helical" evidence="6">
    <location>
        <begin position="439"/>
        <end position="457"/>
    </location>
</feature>
<feature type="transmembrane region" description="Helical" evidence="6">
    <location>
        <begin position="92"/>
        <end position="118"/>
    </location>
</feature>
<organism evidence="7 8">
    <name type="scientific">Rhodothalassium salexigens DSM 2132</name>
    <dbReference type="NCBI Taxonomy" id="1188247"/>
    <lineage>
        <taxon>Bacteria</taxon>
        <taxon>Pseudomonadati</taxon>
        <taxon>Pseudomonadota</taxon>
        <taxon>Alphaproteobacteria</taxon>
        <taxon>Rhodothalassiales</taxon>
        <taxon>Rhodothalassiaceae</taxon>
        <taxon>Rhodothalassium</taxon>
    </lineage>
</organism>
<dbReference type="InterPro" id="IPR000175">
    <property type="entry name" value="Na/ntran_symport"/>
</dbReference>
<feature type="transmembrane region" description="Helical" evidence="6">
    <location>
        <begin position="225"/>
        <end position="251"/>
    </location>
</feature>
<proteinExistence type="predicted"/>
<keyword evidence="8" id="KW-1185">Reference proteome</keyword>
<evidence type="ECO:0000256" key="2">
    <source>
        <dbReference type="ARBA" id="ARBA00022448"/>
    </source>
</evidence>
<dbReference type="EMBL" id="SLXO01000006">
    <property type="protein sequence ID" value="TCP33879.1"/>
    <property type="molecule type" value="Genomic_DNA"/>
</dbReference>
<dbReference type="Pfam" id="PF00209">
    <property type="entry name" value="SNF"/>
    <property type="match status" value="2"/>
</dbReference>
<dbReference type="NCBIfam" id="NF037979">
    <property type="entry name" value="Na_transp"/>
    <property type="match status" value="1"/>
</dbReference>
<dbReference type="PANTHER" id="PTHR42948">
    <property type="entry name" value="TRANSPORTER"/>
    <property type="match status" value="1"/>
</dbReference>
<evidence type="ECO:0000313" key="7">
    <source>
        <dbReference type="EMBL" id="TCP33879.1"/>
    </source>
</evidence>
<reference evidence="7 8" key="1">
    <citation type="submission" date="2019-03" db="EMBL/GenBank/DDBJ databases">
        <title>Genomic Encyclopedia of Type Strains, Phase IV (KMG-IV): sequencing the most valuable type-strain genomes for metagenomic binning, comparative biology and taxonomic classification.</title>
        <authorList>
            <person name="Goeker M."/>
        </authorList>
    </citation>
    <scope>NUCLEOTIDE SEQUENCE [LARGE SCALE GENOMIC DNA]</scope>
    <source>
        <strain evidence="7 8">DSM 2132</strain>
    </source>
</reference>
<dbReference type="PANTHER" id="PTHR42948:SF1">
    <property type="entry name" value="TRANSPORTER"/>
    <property type="match status" value="1"/>
</dbReference>
<dbReference type="OrthoDB" id="9762833at2"/>
<evidence type="ECO:0000256" key="3">
    <source>
        <dbReference type="ARBA" id="ARBA00022692"/>
    </source>
</evidence>
<keyword evidence="5 6" id="KW-0472">Membrane</keyword>
<dbReference type="PRINTS" id="PR00176">
    <property type="entry name" value="NANEUSMPORT"/>
</dbReference>
<dbReference type="GO" id="GO:0016020">
    <property type="term" value="C:membrane"/>
    <property type="evidence" value="ECO:0007669"/>
    <property type="project" value="UniProtKB-SubCell"/>
</dbReference>
<keyword evidence="2" id="KW-0813">Transport</keyword>
<dbReference type="InterPro" id="IPR037272">
    <property type="entry name" value="SNS_sf"/>
</dbReference>
<protein>
    <submittedName>
        <fullName evidence="7">NSS family neurotransmitter:Na+ symporter</fullName>
    </submittedName>
</protein>